<dbReference type="EMBL" id="HG992337">
    <property type="protein sequence ID" value="CAE6817133.1"/>
    <property type="molecule type" value="Genomic_DNA"/>
</dbReference>
<dbReference type="AlphaFoldDB" id="A0AAW3UHW2"/>
<dbReference type="GO" id="GO:0008270">
    <property type="term" value="F:zinc ion binding"/>
    <property type="evidence" value="ECO:0007669"/>
    <property type="project" value="UniProtKB-UniRule"/>
</dbReference>
<keyword evidence="5 8" id="KW-0805">Transcription regulation</keyword>
<evidence type="ECO:0000256" key="5">
    <source>
        <dbReference type="ARBA" id="ARBA00023015"/>
    </source>
</evidence>
<reference evidence="10 12" key="2">
    <citation type="submission" date="2021-02" db="EMBL/GenBank/DDBJ databases">
        <authorList>
            <person name="Pothier F. J."/>
        </authorList>
    </citation>
    <scope>NUCLEOTIDE SEQUENCE [LARGE SCALE GENOMIC DNA]</scope>
    <source>
        <strain evidence="10 12">1314c</strain>
    </source>
</reference>
<evidence type="ECO:0000259" key="9">
    <source>
        <dbReference type="PROSITE" id="PS51161"/>
    </source>
</evidence>
<dbReference type="InterPro" id="IPR003796">
    <property type="entry name" value="RNR_NrdR-like"/>
</dbReference>
<comment type="function">
    <text evidence="8">Negatively regulates transcription of bacterial ribonucleotide reductase nrd genes and operons by binding to NrdR-boxes.</text>
</comment>
<dbReference type="GO" id="GO:0005524">
    <property type="term" value="F:ATP binding"/>
    <property type="evidence" value="ECO:0007669"/>
    <property type="project" value="UniProtKB-UniRule"/>
</dbReference>
<dbReference type="GO" id="GO:0045892">
    <property type="term" value="P:negative regulation of DNA-templated transcription"/>
    <property type="evidence" value="ECO:0007669"/>
    <property type="project" value="UniProtKB-UniRule"/>
</dbReference>
<name>A0AAW3UHW2_9XANT</name>
<evidence type="ECO:0000313" key="10">
    <source>
        <dbReference type="EMBL" id="CAE6817133.1"/>
    </source>
</evidence>
<dbReference type="PANTHER" id="PTHR30455">
    <property type="entry name" value="TRANSCRIPTIONAL REPRESSOR NRDR"/>
    <property type="match status" value="1"/>
</dbReference>
<comment type="cofactor">
    <cofactor evidence="8">
        <name>Zn(2+)</name>
        <dbReference type="ChEBI" id="CHEBI:29105"/>
    </cofactor>
    <text evidence="8">Binds 1 zinc ion.</text>
</comment>
<dbReference type="PANTHER" id="PTHR30455:SF2">
    <property type="entry name" value="TRANSCRIPTIONAL REPRESSOR NRDR"/>
    <property type="match status" value="1"/>
</dbReference>
<dbReference type="InterPro" id="IPR005144">
    <property type="entry name" value="ATP-cone_dom"/>
</dbReference>
<evidence type="ECO:0000256" key="3">
    <source>
        <dbReference type="ARBA" id="ARBA00022771"/>
    </source>
</evidence>
<accession>A0AAW3UHW2</accession>
<keyword evidence="3 8" id="KW-0863">Zinc-finger</keyword>
<dbReference type="Pfam" id="PF03477">
    <property type="entry name" value="ATP-cone"/>
    <property type="match status" value="1"/>
</dbReference>
<evidence type="ECO:0000313" key="12">
    <source>
        <dbReference type="Proteomes" id="UP000835242"/>
    </source>
</evidence>
<dbReference type="PROSITE" id="PS51161">
    <property type="entry name" value="ATP_CONE"/>
    <property type="match status" value="1"/>
</dbReference>
<keyword evidence="4 8" id="KW-0067">ATP-binding</keyword>
<dbReference type="EMBL" id="JACIIQ010000003">
    <property type="protein sequence ID" value="MBB5669377.1"/>
    <property type="molecule type" value="Genomic_DNA"/>
</dbReference>
<keyword evidence="2 8" id="KW-0547">Nucleotide-binding</keyword>
<feature type="zinc finger region" evidence="8">
    <location>
        <begin position="27"/>
        <end position="58"/>
    </location>
</feature>
<dbReference type="Proteomes" id="UP000835242">
    <property type="component" value="Chromosome"/>
</dbReference>
<evidence type="ECO:0000256" key="7">
    <source>
        <dbReference type="ARBA" id="ARBA00023163"/>
    </source>
</evidence>
<dbReference type="Pfam" id="PF22811">
    <property type="entry name" value="Zn_ribbon_NrdR"/>
    <property type="match status" value="1"/>
</dbReference>
<evidence type="ECO:0000256" key="8">
    <source>
        <dbReference type="HAMAP-Rule" id="MF_00440"/>
    </source>
</evidence>
<dbReference type="HAMAP" id="MF_00440">
    <property type="entry name" value="NrdR"/>
    <property type="match status" value="1"/>
</dbReference>
<dbReference type="GO" id="GO:0003677">
    <property type="term" value="F:DNA binding"/>
    <property type="evidence" value="ECO:0007669"/>
    <property type="project" value="UniProtKB-KW"/>
</dbReference>
<evidence type="ECO:0000256" key="1">
    <source>
        <dbReference type="ARBA" id="ARBA00022491"/>
    </source>
</evidence>
<reference evidence="11" key="1">
    <citation type="submission" date="2020-08" db="EMBL/GenBank/DDBJ databases">
        <title>Studying the diversity of plant-associated saprophytic bacteria and their role in host health and plant-pathogen interactions.</title>
        <authorList>
            <person name="Potnis N."/>
        </authorList>
    </citation>
    <scope>NUCLEOTIDE SEQUENCE</scope>
    <source>
        <strain evidence="11">F21</strain>
    </source>
</reference>
<keyword evidence="6 8" id="KW-0238">DNA-binding</keyword>
<dbReference type="NCBIfam" id="TIGR00244">
    <property type="entry name" value="transcriptional regulator NrdR"/>
    <property type="match status" value="1"/>
</dbReference>
<proteinExistence type="inferred from homology"/>
<comment type="similarity">
    <text evidence="8">Belongs to the NrdR family.</text>
</comment>
<dbReference type="Proteomes" id="UP000528595">
    <property type="component" value="Unassembled WGS sequence"/>
</dbReference>
<keyword evidence="1 8" id="KW-0678">Repressor</keyword>
<sequence length="198" mass="22528">MRDKRVLAPAVANPQSPLPNLGDLMHCPFCQHNDTRVIDSRVSEDGTTIRRRRECEACGERFSTLETIELKLPTVVKSDGGREAFDARKLRTSFDRALQKRPVSEEQIEAAVRAVVHQLRMSGEREVGSLRVGEYVMVELRKLDHVGYVRFASVYRSFQDVADFREEIEKLERELPVGIEQLPLLEAALERAGKPGKR</sequence>
<keyword evidence="8" id="KW-0862">Zinc</keyword>
<gene>
    <name evidence="8 10" type="primary">nrdR</name>
    <name evidence="11" type="ORF">FHR65_000911</name>
    <name evidence="10" type="ORF">XA1314C_32450</name>
</gene>
<evidence type="ECO:0000256" key="4">
    <source>
        <dbReference type="ARBA" id="ARBA00022840"/>
    </source>
</evidence>
<protein>
    <recommendedName>
        <fullName evidence="8">Transcriptional repressor NrdR</fullName>
    </recommendedName>
</protein>
<dbReference type="InterPro" id="IPR055173">
    <property type="entry name" value="NrdR-like_N"/>
</dbReference>
<feature type="domain" description="ATP-cone" evidence="9">
    <location>
        <begin position="73"/>
        <end position="163"/>
    </location>
</feature>
<evidence type="ECO:0000256" key="6">
    <source>
        <dbReference type="ARBA" id="ARBA00023125"/>
    </source>
</evidence>
<organism evidence="11">
    <name type="scientific">Xanthomonas arboricola</name>
    <dbReference type="NCBI Taxonomy" id="56448"/>
    <lineage>
        <taxon>Bacteria</taxon>
        <taxon>Pseudomonadati</taxon>
        <taxon>Pseudomonadota</taxon>
        <taxon>Gammaproteobacteria</taxon>
        <taxon>Lysobacterales</taxon>
        <taxon>Lysobacteraceae</taxon>
        <taxon>Xanthomonas</taxon>
    </lineage>
</organism>
<evidence type="ECO:0000256" key="2">
    <source>
        <dbReference type="ARBA" id="ARBA00022741"/>
    </source>
</evidence>
<keyword evidence="7 8" id="KW-0804">Transcription</keyword>
<keyword evidence="8" id="KW-0479">Metal-binding</keyword>
<evidence type="ECO:0000313" key="11">
    <source>
        <dbReference type="EMBL" id="MBB5669377.1"/>
    </source>
</evidence>
<dbReference type="EMBL" id="HG992337">
    <property type="protein sequence ID" value="CAE6817153.1"/>
    <property type="molecule type" value="Genomic_DNA"/>
</dbReference>